<keyword evidence="3" id="KW-1185">Reference proteome</keyword>
<sequence length="206" mass="24206">MEKDRSDSKLLTFLRQHAPPFWKVGEGEALGAFAAVLQEVRELHLSQCPLCAPRRPPNWWTSAREEKRCRETPNDRNNRNIKKVRQKDEEKDKDRDEYLKVDVLGQSNIFMDAERKCGEGQKQQQQQQKQLENGKYRNRSQTSLIRMYERLYVEAVEFLEHVYSRRDHLCATRPVMYALRPEAHLLRRECDALGGIVLIEALLLGL</sequence>
<dbReference type="AlphaFoldDB" id="K2MX56"/>
<protein>
    <submittedName>
        <fullName evidence="2">Uncharacterized protein</fullName>
    </submittedName>
</protein>
<dbReference type="OrthoDB" id="251131at2759"/>
<feature type="compositionally biased region" description="Low complexity" evidence="1">
    <location>
        <begin position="121"/>
        <end position="130"/>
    </location>
</feature>
<evidence type="ECO:0000256" key="1">
    <source>
        <dbReference type="SAM" id="MobiDB-lite"/>
    </source>
</evidence>
<proteinExistence type="predicted"/>
<evidence type="ECO:0000313" key="2">
    <source>
        <dbReference type="EMBL" id="EKF30359.1"/>
    </source>
</evidence>
<name>K2MX56_TRYCR</name>
<evidence type="ECO:0000313" key="3">
    <source>
        <dbReference type="Proteomes" id="UP000007350"/>
    </source>
</evidence>
<gene>
    <name evidence="2" type="ORF">MOQ_005832</name>
</gene>
<comment type="caution">
    <text evidence="2">The sequence shown here is derived from an EMBL/GenBank/DDBJ whole genome shotgun (WGS) entry which is preliminary data.</text>
</comment>
<reference evidence="2 3" key="1">
    <citation type="journal article" date="2012" name="BMC Genomics">
        <title>Comparative genomic analysis of human infective Trypanosoma cruzi lineages with the bat-restricted subspecies T. cruzi marinkellei.</title>
        <authorList>
            <person name="Franzen O."/>
            <person name="Talavera-Lopez C."/>
            <person name="Ochaya S."/>
            <person name="Butler C.E."/>
            <person name="Messenger L.A."/>
            <person name="Lewis M.D."/>
            <person name="Llewellyn M.S."/>
            <person name="Marinkelle C.J."/>
            <person name="Tyler K.M."/>
            <person name="Miles M.A."/>
            <person name="Andersson B."/>
        </authorList>
    </citation>
    <scope>NUCLEOTIDE SEQUENCE [LARGE SCALE GENOMIC DNA]</scope>
    <source>
        <strain evidence="2 3">B7</strain>
    </source>
</reference>
<accession>K2MX56</accession>
<dbReference type="EMBL" id="AHKC01012182">
    <property type="protein sequence ID" value="EKF30359.1"/>
    <property type="molecule type" value="Genomic_DNA"/>
</dbReference>
<organism evidence="2 3">
    <name type="scientific">Trypanosoma cruzi marinkellei</name>
    <dbReference type="NCBI Taxonomy" id="85056"/>
    <lineage>
        <taxon>Eukaryota</taxon>
        <taxon>Discoba</taxon>
        <taxon>Euglenozoa</taxon>
        <taxon>Kinetoplastea</taxon>
        <taxon>Metakinetoplastina</taxon>
        <taxon>Trypanosomatida</taxon>
        <taxon>Trypanosomatidae</taxon>
        <taxon>Trypanosoma</taxon>
        <taxon>Schizotrypanum</taxon>
    </lineage>
</organism>
<feature type="region of interest" description="Disordered" evidence="1">
    <location>
        <begin position="116"/>
        <end position="136"/>
    </location>
</feature>
<dbReference type="Proteomes" id="UP000007350">
    <property type="component" value="Unassembled WGS sequence"/>
</dbReference>